<organism evidence="8 9">
    <name type="scientific">Protea cynaroides</name>
    <dbReference type="NCBI Taxonomy" id="273540"/>
    <lineage>
        <taxon>Eukaryota</taxon>
        <taxon>Viridiplantae</taxon>
        <taxon>Streptophyta</taxon>
        <taxon>Embryophyta</taxon>
        <taxon>Tracheophyta</taxon>
        <taxon>Spermatophyta</taxon>
        <taxon>Magnoliopsida</taxon>
        <taxon>Proteales</taxon>
        <taxon>Proteaceae</taxon>
        <taxon>Protea</taxon>
    </lineage>
</organism>
<sequence length="221" mass="25356">MLCQVVDGVIITHDEREMKHLGSLEGAYSHLCLFQINWMSFPPHRYQWHRWSDEVRVWTLQMQRHHSSELLQPNHLSSTQLRKPRKYKPFNLLNSLPPTLESLLNHGRGKDQEGKTFPSCKILSLGRIKSTDVILEIGPGTGNLTKKLLDVGKSVIAVELDLRMVLELQRRFQGPHSNRLKVIQGDVLKCDLPYFDICVANIPYQISSPHFQVVVTSTSLQ</sequence>
<gene>
    <name evidence="8" type="ORF">NE237_006040</name>
</gene>
<evidence type="ECO:0000313" key="9">
    <source>
        <dbReference type="Proteomes" id="UP001141806"/>
    </source>
</evidence>
<evidence type="ECO:0000256" key="1">
    <source>
        <dbReference type="ARBA" id="ARBA00022603"/>
    </source>
</evidence>
<keyword evidence="4 5" id="KW-0694">RNA-binding</keyword>
<accession>A0A9Q0KLT1</accession>
<dbReference type="Gene3D" id="3.40.50.150">
    <property type="entry name" value="Vaccinia Virus protein VP39"/>
    <property type="match status" value="1"/>
</dbReference>
<dbReference type="AlphaFoldDB" id="A0A9Q0KLT1"/>
<dbReference type="PROSITE" id="PS51689">
    <property type="entry name" value="SAM_RNA_A_N6_MT"/>
    <property type="match status" value="1"/>
</dbReference>
<evidence type="ECO:0000313" key="8">
    <source>
        <dbReference type="EMBL" id="KAJ4972866.1"/>
    </source>
</evidence>
<evidence type="ECO:0000256" key="6">
    <source>
        <dbReference type="RuleBase" id="RU362106"/>
    </source>
</evidence>
<dbReference type="PANTHER" id="PTHR11727">
    <property type="entry name" value="DIMETHYLADENOSINE TRANSFERASE"/>
    <property type="match status" value="1"/>
</dbReference>
<dbReference type="SUPFAM" id="SSF53335">
    <property type="entry name" value="S-adenosyl-L-methionine-dependent methyltransferases"/>
    <property type="match status" value="1"/>
</dbReference>
<dbReference type="EC" id="2.1.1.-" evidence="6"/>
<keyword evidence="3 5" id="KW-0949">S-adenosyl-L-methionine</keyword>
<evidence type="ECO:0000256" key="3">
    <source>
        <dbReference type="ARBA" id="ARBA00022691"/>
    </source>
</evidence>
<dbReference type="InterPro" id="IPR020596">
    <property type="entry name" value="rRNA_Ade_Mease_Trfase_CS"/>
</dbReference>
<dbReference type="CDD" id="cd02440">
    <property type="entry name" value="AdoMet_MTases"/>
    <property type="match status" value="1"/>
</dbReference>
<comment type="caution">
    <text evidence="5">Lacks conserved residue(s) required for the propagation of feature annotation.</text>
</comment>
<dbReference type="PROSITE" id="PS01131">
    <property type="entry name" value="RRNA_A_DIMETH"/>
    <property type="match status" value="1"/>
</dbReference>
<comment type="similarity">
    <text evidence="5 6">Belongs to the class I-like SAM-binding methyltransferase superfamily. rRNA adenine N(6)-methyltransferase family.</text>
</comment>
<dbReference type="InterPro" id="IPR020598">
    <property type="entry name" value="rRNA_Ade_methylase_Trfase_N"/>
</dbReference>
<dbReference type="OrthoDB" id="74991at2759"/>
<feature type="binding site" evidence="5">
    <location>
        <position position="159"/>
    </location>
    <ligand>
        <name>S-adenosyl-L-methionine</name>
        <dbReference type="ChEBI" id="CHEBI:59789"/>
    </ligand>
</feature>
<evidence type="ECO:0000256" key="5">
    <source>
        <dbReference type="PROSITE-ProRule" id="PRU01026"/>
    </source>
</evidence>
<dbReference type="SMART" id="SM00650">
    <property type="entry name" value="rADc"/>
    <property type="match status" value="1"/>
</dbReference>
<dbReference type="PANTHER" id="PTHR11727:SF7">
    <property type="entry name" value="DIMETHYLADENOSINE TRANSFERASE-RELATED"/>
    <property type="match status" value="1"/>
</dbReference>
<dbReference type="GO" id="GO:0000179">
    <property type="term" value="F:rRNA (adenine-N6,N6-)-dimethyltransferase activity"/>
    <property type="evidence" value="ECO:0007669"/>
    <property type="project" value="UniProtKB-UniRule"/>
</dbReference>
<feature type="binding site" evidence="5">
    <location>
        <position position="138"/>
    </location>
    <ligand>
        <name>S-adenosyl-L-methionine</name>
        <dbReference type="ChEBI" id="CHEBI:59789"/>
    </ligand>
</feature>
<evidence type="ECO:0000259" key="7">
    <source>
        <dbReference type="SMART" id="SM00650"/>
    </source>
</evidence>
<evidence type="ECO:0000256" key="4">
    <source>
        <dbReference type="ARBA" id="ARBA00022884"/>
    </source>
</evidence>
<name>A0A9Q0KLT1_9MAGN</name>
<protein>
    <recommendedName>
        <fullName evidence="6">rRNA adenine N(6)-methyltransferase</fullName>
        <ecNumber evidence="6">2.1.1.-</ecNumber>
    </recommendedName>
</protein>
<proteinExistence type="inferred from homology"/>
<feature type="binding site" evidence="5">
    <location>
        <position position="186"/>
    </location>
    <ligand>
        <name>S-adenosyl-L-methionine</name>
        <dbReference type="ChEBI" id="CHEBI:59789"/>
    </ligand>
</feature>
<dbReference type="GO" id="GO:0005730">
    <property type="term" value="C:nucleolus"/>
    <property type="evidence" value="ECO:0007669"/>
    <property type="project" value="TreeGrafter"/>
</dbReference>
<keyword evidence="2 5" id="KW-0808">Transferase</keyword>
<comment type="caution">
    <text evidence="8">The sequence shown here is derived from an EMBL/GenBank/DDBJ whole genome shotgun (WGS) entry which is preliminary data.</text>
</comment>
<keyword evidence="1 5" id="KW-0489">Methyltransferase</keyword>
<keyword evidence="6" id="KW-0698">rRNA processing</keyword>
<evidence type="ECO:0000256" key="2">
    <source>
        <dbReference type="ARBA" id="ARBA00022679"/>
    </source>
</evidence>
<dbReference type="EMBL" id="JAMYWD010000004">
    <property type="protein sequence ID" value="KAJ4972866.1"/>
    <property type="molecule type" value="Genomic_DNA"/>
</dbReference>
<feature type="binding site" evidence="5">
    <location>
        <position position="201"/>
    </location>
    <ligand>
        <name>S-adenosyl-L-methionine</name>
        <dbReference type="ChEBI" id="CHEBI:59789"/>
    </ligand>
</feature>
<reference evidence="8" key="1">
    <citation type="journal article" date="2023" name="Plant J.">
        <title>The genome of the king protea, Protea cynaroides.</title>
        <authorList>
            <person name="Chang J."/>
            <person name="Duong T.A."/>
            <person name="Schoeman C."/>
            <person name="Ma X."/>
            <person name="Roodt D."/>
            <person name="Barker N."/>
            <person name="Li Z."/>
            <person name="Van de Peer Y."/>
            <person name="Mizrachi E."/>
        </authorList>
    </citation>
    <scope>NUCLEOTIDE SEQUENCE</scope>
    <source>
        <tissue evidence="8">Young leaves</tissue>
    </source>
</reference>
<dbReference type="InterPro" id="IPR029063">
    <property type="entry name" value="SAM-dependent_MTases_sf"/>
</dbReference>
<feature type="domain" description="Ribosomal RNA adenine methylase transferase N-terminal" evidence="7">
    <location>
        <begin position="120"/>
        <end position="221"/>
    </location>
</feature>
<dbReference type="GO" id="GO:0003723">
    <property type="term" value="F:RNA binding"/>
    <property type="evidence" value="ECO:0007669"/>
    <property type="project" value="UniProtKB-UniRule"/>
</dbReference>
<dbReference type="Proteomes" id="UP001141806">
    <property type="component" value="Unassembled WGS sequence"/>
</dbReference>
<dbReference type="InterPro" id="IPR001737">
    <property type="entry name" value="KsgA/Erm"/>
</dbReference>
<keyword evidence="9" id="KW-1185">Reference proteome</keyword>
<dbReference type="Pfam" id="PF00398">
    <property type="entry name" value="RrnaAD"/>
    <property type="match status" value="1"/>
</dbReference>